<sequence>MTVVTPYRSAVRGARDGFAQLLHAEWTKFRTVRGWVAAMAVVAPVVIALGLFSAAGNSSSCSDGPKVVPCPAVPLGPGGEAVSDSFTFMHRPLGEGGGITARVTGMTGIITYPPPNHDQIVNGLVPWAKAGIIIKESTRQGSAYAAVMVTGHHGVRMQHDFTHDVAGRPASAASPTWLRLTRSGDTITGYESADGVHWSTIGSVRLPGLPATVQAGLFVTSPADLTVKPNAVGGSIAQARFTQATAVFDNVDLRGAPPGTVWSDDQIGQSGTTQWEQEHKPAGVVSSGGTFTVTGSGDIAPIGQEAGQSIEHTLTGGLVALIVVMIVAVMFVTAEYRRGLIRTTLLASPRRGRALAAKALVIGVLAFAAGLVAAVVTVPPATRILRSNGNYVLPVSLLTELRVMVGTAALFAVAAVGALALGALFRRGVAAAVTAMVVVVVPAVLATASVLPLEVSRWLLRLTPAAGFAVQQSIPDYPQVIGDYSPQAGYYPLPPWAGFAVLCGYAALALALAVLRMRRRDA</sequence>
<keyword evidence="1" id="KW-0472">Membrane</keyword>
<dbReference type="GO" id="GO:0140359">
    <property type="term" value="F:ABC-type transporter activity"/>
    <property type="evidence" value="ECO:0007669"/>
    <property type="project" value="InterPro"/>
</dbReference>
<reference evidence="2" key="1">
    <citation type="submission" date="2021-01" db="EMBL/GenBank/DDBJ databases">
        <title>Whole genome shotgun sequence of Planotetraspora thailandica NBRC 104271.</title>
        <authorList>
            <person name="Komaki H."/>
            <person name="Tamura T."/>
        </authorList>
    </citation>
    <scope>NUCLEOTIDE SEQUENCE</scope>
    <source>
        <strain evidence="2">NBRC 104271</strain>
    </source>
</reference>
<gene>
    <name evidence="2" type="ORF">Pth03_05320</name>
</gene>
<feature type="transmembrane region" description="Helical" evidence="1">
    <location>
        <begin position="314"/>
        <end position="334"/>
    </location>
</feature>
<keyword evidence="1" id="KW-0812">Transmembrane</keyword>
<dbReference type="Proteomes" id="UP000605992">
    <property type="component" value="Unassembled WGS sequence"/>
</dbReference>
<feature type="transmembrane region" description="Helical" evidence="1">
    <location>
        <begin position="35"/>
        <end position="55"/>
    </location>
</feature>
<keyword evidence="1" id="KW-1133">Transmembrane helix</keyword>
<dbReference type="EMBL" id="BOOR01000004">
    <property type="protein sequence ID" value="GII52143.1"/>
    <property type="molecule type" value="Genomic_DNA"/>
</dbReference>
<accession>A0A8J3XWV4</accession>
<evidence type="ECO:0000313" key="3">
    <source>
        <dbReference type="Proteomes" id="UP000605992"/>
    </source>
</evidence>
<organism evidence="2 3">
    <name type="scientific">Planotetraspora thailandica</name>
    <dbReference type="NCBI Taxonomy" id="487172"/>
    <lineage>
        <taxon>Bacteria</taxon>
        <taxon>Bacillati</taxon>
        <taxon>Actinomycetota</taxon>
        <taxon>Actinomycetes</taxon>
        <taxon>Streptosporangiales</taxon>
        <taxon>Streptosporangiaceae</taxon>
        <taxon>Planotetraspora</taxon>
    </lineage>
</organism>
<evidence type="ECO:0000313" key="2">
    <source>
        <dbReference type="EMBL" id="GII52143.1"/>
    </source>
</evidence>
<feature type="transmembrane region" description="Helical" evidence="1">
    <location>
        <begin position="429"/>
        <end position="451"/>
    </location>
</feature>
<feature type="transmembrane region" description="Helical" evidence="1">
    <location>
        <begin position="401"/>
        <end position="422"/>
    </location>
</feature>
<protein>
    <recommendedName>
        <fullName evidence="4">ABC transporter permease</fullName>
    </recommendedName>
</protein>
<comment type="caution">
    <text evidence="2">The sequence shown here is derived from an EMBL/GenBank/DDBJ whole genome shotgun (WGS) entry which is preliminary data.</text>
</comment>
<keyword evidence="3" id="KW-1185">Reference proteome</keyword>
<evidence type="ECO:0008006" key="4">
    <source>
        <dbReference type="Google" id="ProtNLM"/>
    </source>
</evidence>
<proteinExistence type="predicted"/>
<feature type="transmembrane region" description="Helical" evidence="1">
    <location>
        <begin position="496"/>
        <end position="515"/>
    </location>
</feature>
<dbReference type="RefSeq" id="WP_203942429.1">
    <property type="nucleotide sequence ID" value="NZ_BOOR01000004.1"/>
</dbReference>
<feature type="transmembrane region" description="Helical" evidence="1">
    <location>
        <begin position="355"/>
        <end position="381"/>
    </location>
</feature>
<dbReference type="Gene3D" id="2.60.120.200">
    <property type="match status" value="1"/>
</dbReference>
<dbReference type="AlphaFoldDB" id="A0A8J3XWV4"/>
<evidence type="ECO:0000256" key="1">
    <source>
        <dbReference type="SAM" id="Phobius"/>
    </source>
</evidence>
<name>A0A8J3XWV4_9ACTN</name>
<dbReference type="GO" id="GO:0005886">
    <property type="term" value="C:plasma membrane"/>
    <property type="evidence" value="ECO:0007669"/>
    <property type="project" value="UniProtKB-SubCell"/>
</dbReference>